<evidence type="ECO:0000313" key="3">
    <source>
        <dbReference type="EMBL" id="HGS20906.1"/>
    </source>
</evidence>
<comment type="caution">
    <text evidence="3">The sequence shown here is derived from an EMBL/GenBank/DDBJ whole genome shotgun (WGS) entry which is preliminary data.</text>
</comment>
<dbReference type="AlphaFoldDB" id="A0A7C4PK14"/>
<dbReference type="SMART" id="SM00754">
    <property type="entry name" value="CHRD"/>
    <property type="match status" value="1"/>
</dbReference>
<feature type="chain" id="PRO_5028227140" evidence="1">
    <location>
        <begin position="26"/>
        <end position="161"/>
    </location>
</feature>
<name>A0A7C4PK14_9CHLR</name>
<dbReference type="Pfam" id="PF07452">
    <property type="entry name" value="CHRD"/>
    <property type="match status" value="1"/>
</dbReference>
<feature type="signal peptide" evidence="1">
    <location>
        <begin position="1"/>
        <end position="25"/>
    </location>
</feature>
<evidence type="ECO:0000256" key="1">
    <source>
        <dbReference type="SAM" id="SignalP"/>
    </source>
</evidence>
<dbReference type="InterPro" id="IPR010895">
    <property type="entry name" value="CHRD"/>
</dbReference>
<reference evidence="3" key="1">
    <citation type="journal article" date="2020" name="mSystems">
        <title>Genome- and Community-Level Interaction Insights into Carbon Utilization and Element Cycling Functions of Hydrothermarchaeota in Hydrothermal Sediment.</title>
        <authorList>
            <person name="Zhou Z."/>
            <person name="Liu Y."/>
            <person name="Xu W."/>
            <person name="Pan J."/>
            <person name="Luo Z.H."/>
            <person name="Li M."/>
        </authorList>
    </citation>
    <scope>NUCLEOTIDE SEQUENCE [LARGE SCALE GENOMIC DNA]</scope>
    <source>
        <strain evidence="3">SpSt-573</strain>
    </source>
</reference>
<keyword evidence="1" id="KW-0732">Signal</keyword>
<gene>
    <name evidence="3" type="ORF">ENT37_03435</name>
</gene>
<dbReference type="EMBL" id="DSYK01000178">
    <property type="protein sequence ID" value="HGS20906.1"/>
    <property type="molecule type" value="Genomic_DNA"/>
</dbReference>
<proteinExistence type="predicted"/>
<accession>A0A7C4PK14</accession>
<protein>
    <submittedName>
        <fullName evidence="3">CHRD domain-containing protein</fullName>
    </submittedName>
</protein>
<sequence length="161" mass="17273">MISNNRTFRVFIAALVLLLSFSLMGANTYNTDDHVHEHELKAKLSGPAEVPGPGDSDGKGHANITLTMEGEEHLVCWNIHVKNIVLPAAAAHIHFGGVGVAGPVVVTLSAPDARGNARGCTTVTHELHMNLHMHPEQYYVNVHNSVFPGGAVRGQLFLADN</sequence>
<evidence type="ECO:0000259" key="2">
    <source>
        <dbReference type="SMART" id="SM00754"/>
    </source>
</evidence>
<organism evidence="3">
    <name type="scientific">Anaerolinea thermolimosa</name>
    <dbReference type="NCBI Taxonomy" id="229919"/>
    <lineage>
        <taxon>Bacteria</taxon>
        <taxon>Bacillati</taxon>
        <taxon>Chloroflexota</taxon>
        <taxon>Anaerolineae</taxon>
        <taxon>Anaerolineales</taxon>
        <taxon>Anaerolineaceae</taxon>
        <taxon>Anaerolinea</taxon>
    </lineage>
</organism>
<feature type="domain" description="CHRD" evidence="2">
    <location>
        <begin position="38"/>
        <end position="158"/>
    </location>
</feature>